<feature type="disulfide bond" evidence="2">
    <location>
        <begin position="45"/>
        <end position="52"/>
    </location>
</feature>
<dbReference type="InterPro" id="IPR033121">
    <property type="entry name" value="PEPTIDASE_A1"/>
</dbReference>
<comment type="caution">
    <text evidence="5">The sequence shown here is derived from an EMBL/GenBank/DDBJ whole genome shotgun (WGS) entry which is preliminary data.</text>
</comment>
<dbReference type="GO" id="GO:0004190">
    <property type="term" value="F:aspartic-type endopeptidase activity"/>
    <property type="evidence" value="ECO:0007669"/>
    <property type="project" value="UniProtKB-KW"/>
</dbReference>
<dbReference type="PANTHER" id="PTHR47966:SF51">
    <property type="entry name" value="BETA-SITE APP-CLEAVING ENZYME, ISOFORM A-RELATED"/>
    <property type="match status" value="1"/>
</dbReference>
<dbReference type="OrthoDB" id="771136at2759"/>
<dbReference type="EMBL" id="VSRR010000349">
    <property type="protein sequence ID" value="MPC14405.1"/>
    <property type="molecule type" value="Genomic_DNA"/>
</dbReference>
<keyword evidence="3" id="KW-0064">Aspartyl protease</keyword>
<evidence type="ECO:0000259" key="4">
    <source>
        <dbReference type="PROSITE" id="PS51767"/>
    </source>
</evidence>
<protein>
    <submittedName>
        <fullName evidence="5">Lysosomal aspartic protease</fullName>
    </submittedName>
</protein>
<sequence length="200" mass="21604">MFILSLPPSSQAQYYGPIDIGTPGQYFKVIFDTGSSNLWIPSEQCSILNLACQLHNRYDSSLSTTYKPNGTDFDIQYGSGAMKGFLSSDHVSLGGLVAQDQTFAEATEEPGLAFVAGRFDGILGMGFSTISVMGIPTVFDTLVAQGQVDQPVFSFYLNHDQEGNLGGELVLGGSDSNHYEGEFHYVPVSRVGYWQATAEA</sequence>
<proteinExistence type="inferred from homology"/>
<dbReference type="PROSITE" id="PS51767">
    <property type="entry name" value="PEPTIDASE_A1"/>
    <property type="match status" value="1"/>
</dbReference>
<dbReference type="InterPro" id="IPR001461">
    <property type="entry name" value="Aspartic_peptidase_A1"/>
</dbReference>
<dbReference type="Gene3D" id="2.40.70.10">
    <property type="entry name" value="Acid Proteases"/>
    <property type="match status" value="1"/>
</dbReference>
<feature type="domain" description="Peptidase A1" evidence="4">
    <location>
        <begin position="14"/>
        <end position="200"/>
    </location>
</feature>
<keyword evidence="6" id="KW-1185">Reference proteome</keyword>
<reference evidence="5 6" key="1">
    <citation type="submission" date="2019-05" db="EMBL/GenBank/DDBJ databases">
        <title>Another draft genome of Portunus trituberculatus and its Hox gene families provides insights of decapod evolution.</title>
        <authorList>
            <person name="Jeong J.-H."/>
            <person name="Song I."/>
            <person name="Kim S."/>
            <person name="Choi T."/>
            <person name="Kim D."/>
            <person name="Ryu S."/>
            <person name="Kim W."/>
        </authorList>
    </citation>
    <scope>NUCLEOTIDE SEQUENCE [LARGE SCALE GENOMIC DNA]</scope>
    <source>
        <tissue evidence="5">Muscle</tissue>
    </source>
</reference>
<dbReference type="Pfam" id="PF00026">
    <property type="entry name" value="Asp"/>
    <property type="match status" value="1"/>
</dbReference>
<dbReference type="PROSITE" id="PS00141">
    <property type="entry name" value="ASP_PROTEASE"/>
    <property type="match status" value="1"/>
</dbReference>
<evidence type="ECO:0000313" key="5">
    <source>
        <dbReference type="EMBL" id="MPC14405.1"/>
    </source>
</evidence>
<accession>A0A5B7CZC7</accession>
<dbReference type="SUPFAM" id="SSF50630">
    <property type="entry name" value="Acid proteases"/>
    <property type="match status" value="1"/>
</dbReference>
<dbReference type="AlphaFoldDB" id="A0A5B7CZC7"/>
<evidence type="ECO:0000256" key="1">
    <source>
        <dbReference type="ARBA" id="ARBA00007447"/>
    </source>
</evidence>
<keyword evidence="2" id="KW-1015">Disulfide bond</keyword>
<dbReference type="InterPro" id="IPR021109">
    <property type="entry name" value="Peptidase_aspartic_dom_sf"/>
</dbReference>
<evidence type="ECO:0000313" key="6">
    <source>
        <dbReference type="Proteomes" id="UP000324222"/>
    </source>
</evidence>
<dbReference type="Proteomes" id="UP000324222">
    <property type="component" value="Unassembled WGS sequence"/>
</dbReference>
<evidence type="ECO:0000256" key="3">
    <source>
        <dbReference type="RuleBase" id="RU000454"/>
    </source>
</evidence>
<dbReference type="PRINTS" id="PR00792">
    <property type="entry name" value="PEPSIN"/>
</dbReference>
<keyword evidence="3" id="KW-0378">Hydrolase</keyword>
<dbReference type="Gene3D" id="2.60.40.1960">
    <property type="match status" value="1"/>
</dbReference>
<name>A0A5B7CZC7_PORTR</name>
<gene>
    <name evidence="5" type="ORF">E2C01_007170</name>
</gene>
<dbReference type="GO" id="GO:0006508">
    <property type="term" value="P:proteolysis"/>
    <property type="evidence" value="ECO:0007669"/>
    <property type="project" value="UniProtKB-KW"/>
</dbReference>
<dbReference type="FunFam" id="2.40.70.10:FF:000149">
    <property type="entry name" value="Uncharacterized protein"/>
    <property type="match status" value="1"/>
</dbReference>
<dbReference type="PANTHER" id="PTHR47966">
    <property type="entry name" value="BETA-SITE APP-CLEAVING ENZYME, ISOFORM A-RELATED"/>
    <property type="match status" value="1"/>
</dbReference>
<comment type="similarity">
    <text evidence="1 3">Belongs to the peptidase A1 family.</text>
</comment>
<evidence type="ECO:0000256" key="2">
    <source>
        <dbReference type="PIRSR" id="PIRSR601461-2"/>
    </source>
</evidence>
<organism evidence="5 6">
    <name type="scientific">Portunus trituberculatus</name>
    <name type="common">Swimming crab</name>
    <name type="synonym">Neptunus trituberculatus</name>
    <dbReference type="NCBI Taxonomy" id="210409"/>
    <lineage>
        <taxon>Eukaryota</taxon>
        <taxon>Metazoa</taxon>
        <taxon>Ecdysozoa</taxon>
        <taxon>Arthropoda</taxon>
        <taxon>Crustacea</taxon>
        <taxon>Multicrustacea</taxon>
        <taxon>Malacostraca</taxon>
        <taxon>Eumalacostraca</taxon>
        <taxon>Eucarida</taxon>
        <taxon>Decapoda</taxon>
        <taxon>Pleocyemata</taxon>
        <taxon>Brachyura</taxon>
        <taxon>Eubrachyura</taxon>
        <taxon>Portunoidea</taxon>
        <taxon>Portunidae</taxon>
        <taxon>Portuninae</taxon>
        <taxon>Portunus</taxon>
    </lineage>
</organism>
<keyword evidence="3 5" id="KW-0645">Protease</keyword>
<dbReference type="InterPro" id="IPR001969">
    <property type="entry name" value="Aspartic_peptidase_AS"/>
</dbReference>